<protein>
    <submittedName>
        <fullName evidence="1">Uncharacterized protein</fullName>
    </submittedName>
</protein>
<dbReference type="Proteomes" id="UP001055879">
    <property type="component" value="Linkage Group LG12"/>
</dbReference>
<evidence type="ECO:0000313" key="2">
    <source>
        <dbReference type="Proteomes" id="UP001055879"/>
    </source>
</evidence>
<organism evidence="1 2">
    <name type="scientific">Arctium lappa</name>
    <name type="common">Greater burdock</name>
    <name type="synonym">Lappa major</name>
    <dbReference type="NCBI Taxonomy" id="4217"/>
    <lineage>
        <taxon>Eukaryota</taxon>
        <taxon>Viridiplantae</taxon>
        <taxon>Streptophyta</taxon>
        <taxon>Embryophyta</taxon>
        <taxon>Tracheophyta</taxon>
        <taxon>Spermatophyta</taxon>
        <taxon>Magnoliopsida</taxon>
        <taxon>eudicotyledons</taxon>
        <taxon>Gunneridae</taxon>
        <taxon>Pentapetalae</taxon>
        <taxon>asterids</taxon>
        <taxon>campanulids</taxon>
        <taxon>Asterales</taxon>
        <taxon>Asteraceae</taxon>
        <taxon>Carduoideae</taxon>
        <taxon>Cardueae</taxon>
        <taxon>Arctiinae</taxon>
        <taxon>Arctium</taxon>
    </lineage>
</organism>
<name>A0ACB8YGP3_ARCLA</name>
<gene>
    <name evidence="1" type="ORF">L6452_33556</name>
</gene>
<keyword evidence="2" id="KW-1185">Reference proteome</keyword>
<sequence>MLGFISPCNIPTKLTFTSTMDYSSSRSFSTSYSLSRPDLDLSKWIDSMRKSMEEDDEETTNTDVCIFTVPKTLLDTDPDSYIPEQVALGPFHQWSHQVYDMQKYKLAAARMAQRRRNVRFERIVEVMKENDEARIRACYHKFLDMDGNTLAWMMAVDMAFLLEFLQVYYMREEGGGRSMDIGSRLSSVLDVSGKKLSHMAILRDVVKLENQIPLFLIKTMMEHDRISDKPATDTLRIMLMGLYHELSPFQYQQQSPCVDINDCDHLLDFLYHMTVPNAKELGISMDVHETTIDVSVTGEKGEDAGENKSFAKPTHVKRFLDYVWKVIKTANFSFLRLVKKITFSRPIKLVMKLPWKIISSLPILKLFKEPIEHMLANLQGETNEKEEEGTDESNPPLIEEITIPSVTEMAKAGIFFSPVSGTISEIRFNEKTSTLYLPVVHLDVNTEVYLRNLVAYEACVASGPLIMARYTELMNGIIDTAEDAKYLMDCRIVYNHLKSEKEVADLWNGMSKCVKMTKVPFMDKAIEEVNKRYEQTWRVKIGKFMSKYVFGSWKFLTLLAAMFLLFLSTVQTFCSVYSCARVFRQLPELDEPQ</sequence>
<comment type="caution">
    <text evidence="1">The sequence shown here is derived from an EMBL/GenBank/DDBJ whole genome shotgun (WGS) entry which is preliminary data.</text>
</comment>
<evidence type="ECO:0000313" key="1">
    <source>
        <dbReference type="EMBL" id="KAI3684333.1"/>
    </source>
</evidence>
<reference evidence="1 2" key="2">
    <citation type="journal article" date="2022" name="Mol. Ecol. Resour.">
        <title>The genomes of chicory, endive, great burdock and yacon provide insights into Asteraceae paleo-polyploidization history and plant inulin production.</title>
        <authorList>
            <person name="Fan W."/>
            <person name="Wang S."/>
            <person name="Wang H."/>
            <person name="Wang A."/>
            <person name="Jiang F."/>
            <person name="Liu H."/>
            <person name="Zhao H."/>
            <person name="Xu D."/>
            <person name="Zhang Y."/>
        </authorList>
    </citation>
    <scope>NUCLEOTIDE SEQUENCE [LARGE SCALE GENOMIC DNA]</scope>
    <source>
        <strain evidence="2">cv. Niubang</strain>
    </source>
</reference>
<dbReference type="EMBL" id="CM042058">
    <property type="protein sequence ID" value="KAI3684333.1"/>
    <property type="molecule type" value="Genomic_DNA"/>
</dbReference>
<proteinExistence type="predicted"/>
<reference evidence="2" key="1">
    <citation type="journal article" date="2022" name="Mol. Ecol. Resour.">
        <title>The genomes of chicory, endive, great burdock and yacon provide insights into Asteraceae palaeo-polyploidization history and plant inulin production.</title>
        <authorList>
            <person name="Fan W."/>
            <person name="Wang S."/>
            <person name="Wang H."/>
            <person name="Wang A."/>
            <person name="Jiang F."/>
            <person name="Liu H."/>
            <person name="Zhao H."/>
            <person name="Xu D."/>
            <person name="Zhang Y."/>
        </authorList>
    </citation>
    <scope>NUCLEOTIDE SEQUENCE [LARGE SCALE GENOMIC DNA]</scope>
    <source>
        <strain evidence="2">cv. Niubang</strain>
    </source>
</reference>
<accession>A0ACB8YGP3</accession>